<sequence>MPKTGESSASREEKKIDTNSVLLQELSALRLAAGNMTTQQIPTSLKFHIADDYDRWKSQARRYLRVWELAKQQYLLLSLVDKTVYDQIHQEVPEDVTDKTLDMTRFIVVPPDAQSKFTGPI</sequence>
<organism evidence="3">
    <name type="scientific">Echinostoma caproni</name>
    <dbReference type="NCBI Taxonomy" id="27848"/>
    <lineage>
        <taxon>Eukaryota</taxon>
        <taxon>Metazoa</taxon>
        <taxon>Spiralia</taxon>
        <taxon>Lophotrochozoa</taxon>
        <taxon>Platyhelminthes</taxon>
        <taxon>Trematoda</taxon>
        <taxon>Digenea</taxon>
        <taxon>Plagiorchiida</taxon>
        <taxon>Echinostomata</taxon>
        <taxon>Echinostomatoidea</taxon>
        <taxon>Echinostomatidae</taxon>
        <taxon>Echinostoma</taxon>
    </lineage>
</organism>
<name>A0A183ARS6_9TREM</name>
<keyword evidence="2" id="KW-1185">Reference proteome</keyword>
<dbReference type="WBParaSite" id="ECPE_0000969201-mRNA-1">
    <property type="protein sequence ID" value="ECPE_0000969201-mRNA-1"/>
    <property type="gene ID" value="ECPE_0000969201"/>
</dbReference>
<dbReference type="AlphaFoldDB" id="A0A183ARS6"/>
<evidence type="ECO:0000313" key="3">
    <source>
        <dbReference type="WBParaSite" id="ECPE_0000969201-mRNA-1"/>
    </source>
</evidence>
<reference evidence="3" key="1">
    <citation type="submission" date="2016-06" db="UniProtKB">
        <authorList>
            <consortium name="WormBaseParasite"/>
        </authorList>
    </citation>
    <scope>IDENTIFICATION</scope>
</reference>
<evidence type="ECO:0000313" key="1">
    <source>
        <dbReference type="EMBL" id="VDP85757.1"/>
    </source>
</evidence>
<accession>A0A183ARS6</accession>
<proteinExistence type="predicted"/>
<evidence type="ECO:0000313" key="2">
    <source>
        <dbReference type="Proteomes" id="UP000272942"/>
    </source>
</evidence>
<dbReference type="EMBL" id="UZAN01047763">
    <property type="protein sequence ID" value="VDP85757.1"/>
    <property type="molecule type" value="Genomic_DNA"/>
</dbReference>
<reference evidence="1 2" key="2">
    <citation type="submission" date="2018-11" db="EMBL/GenBank/DDBJ databases">
        <authorList>
            <consortium name="Pathogen Informatics"/>
        </authorList>
    </citation>
    <scope>NUCLEOTIDE SEQUENCE [LARGE SCALE GENOMIC DNA]</scope>
    <source>
        <strain evidence="1 2">Egypt</strain>
    </source>
</reference>
<dbReference type="Proteomes" id="UP000272942">
    <property type="component" value="Unassembled WGS sequence"/>
</dbReference>
<protein>
    <submittedName>
        <fullName evidence="3">Gag-pol polyprotein</fullName>
    </submittedName>
</protein>
<gene>
    <name evidence="1" type="ORF">ECPE_LOCUS9661</name>
</gene>